<keyword evidence="3" id="KW-1185">Reference proteome</keyword>
<dbReference type="SUPFAM" id="SSF51338">
    <property type="entry name" value="Composite domain of metallo-dependent hydrolases"/>
    <property type="match status" value="1"/>
</dbReference>
<feature type="domain" description="Amidohydrolase 3" evidence="1">
    <location>
        <begin position="421"/>
        <end position="494"/>
    </location>
</feature>
<dbReference type="Gene3D" id="3.30.1490.130">
    <property type="entry name" value="D-aminoacylase. Domain 3"/>
    <property type="match status" value="1"/>
</dbReference>
<accession>A0ABZ0IRD2</accession>
<dbReference type="InterPro" id="IPR050378">
    <property type="entry name" value="Metallo-dep_Hydrolases_sf"/>
</dbReference>
<dbReference type="EMBL" id="CP136051">
    <property type="protein sequence ID" value="WOK06920.1"/>
    <property type="molecule type" value="Genomic_DNA"/>
</dbReference>
<reference evidence="2 3" key="1">
    <citation type="journal article" date="2023" name="Microbiol. Resour. Announc.">
        <title>Complete Genome Sequence of Imperialibacter roseus strain P4T.</title>
        <authorList>
            <person name="Tizabi D.R."/>
            <person name="Bachvaroff T."/>
            <person name="Hill R.T."/>
        </authorList>
    </citation>
    <scope>NUCLEOTIDE SEQUENCE [LARGE SCALE GENOMIC DNA]</scope>
    <source>
        <strain evidence="2 3">P4T</strain>
    </source>
</reference>
<dbReference type="InterPro" id="IPR023100">
    <property type="entry name" value="D-aminoacylase_insert_dom_sf"/>
</dbReference>
<dbReference type="PANTHER" id="PTHR11647">
    <property type="entry name" value="HYDRANTOINASE/DIHYDROPYRIMIDINASE FAMILY MEMBER"/>
    <property type="match status" value="1"/>
</dbReference>
<sequence length="514" mass="55794">MKFKGALLILFACAVLHSCTTRSSLPENLQALQKFDVIIKNGLVVDGSGKPGYPASIIIQADTIAFIGQLDSTKPATLEIDANGKVVTPGFIDAHAHGDPIKTPQFYNFVAQGVTTICLGQDGSSDSEGEFGAWQASVDSVGPALNIAPFTGHGSLRMAIETPFDEVISEADMAMMATELDHQLQLGSFGLTMGLEYVPGRYSGEKELQALAKIVGSYQGVLMAHIRNEDNDKLEASLDEFLSLGQWAPVHVSHLKSVYGEGAKRALEITSILAKYESLGYRVSADVYPYMASFTGIGIVFPDWAIPPANFNKVKKTRRGELEEFLRNKIAQRNGPAATLFGTAPYAGKTLADLEKELDKPFEDILIDDIGPRGASAAYFVMNDSLQVALMKSDYVVVSSDGSPGMRHPRGYGSFGKMIETYTVKGDYFTLEQIVHKMSGQTAEVIGLKDRGLLKVGYKADVAIFDPANVKVKADFQHPHHLTEGVDFVLVNGKLARSNGEFAEERTGKLLRRE</sequence>
<dbReference type="InterPro" id="IPR032466">
    <property type="entry name" value="Metal_Hydrolase"/>
</dbReference>
<dbReference type="RefSeq" id="WP_317489613.1">
    <property type="nucleotide sequence ID" value="NZ_CP136051.1"/>
</dbReference>
<dbReference type="PANTHER" id="PTHR11647:SF1">
    <property type="entry name" value="COLLAPSIN RESPONSE MEDIATOR PROTEIN"/>
    <property type="match status" value="1"/>
</dbReference>
<evidence type="ECO:0000259" key="1">
    <source>
        <dbReference type="Pfam" id="PF07969"/>
    </source>
</evidence>
<dbReference type="Gene3D" id="3.20.20.140">
    <property type="entry name" value="Metal-dependent hydrolases"/>
    <property type="match status" value="1"/>
</dbReference>
<organism evidence="2 3">
    <name type="scientific">Imperialibacter roseus</name>
    <dbReference type="NCBI Taxonomy" id="1324217"/>
    <lineage>
        <taxon>Bacteria</taxon>
        <taxon>Pseudomonadati</taxon>
        <taxon>Bacteroidota</taxon>
        <taxon>Cytophagia</taxon>
        <taxon>Cytophagales</taxon>
        <taxon>Flammeovirgaceae</taxon>
        <taxon>Imperialibacter</taxon>
    </lineage>
</organism>
<proteinExistence type="predicted"/>
<dbReference type="Gene3D" id="2.30.40.10">
    <property type="entry name" value="Urease, subunit C, domain 1"/>
    <property type="match status" value="1"/>
</dbReference>
<dbReference type="InterPro" id="IPR013108">
    <property type="entry name" value="Amidohydro_3"/>
</dbReference>
<evidence type="ECO:0000313" key="3">
    <source>
        <dbReference type="Proteomes" id="UP001302349"/>
    </source>
</evidence>
<dbReference type="SUPFAM" id="SSF51556">
    <property type="entry name" value="Metallo-dependent hydrolases"/>
    <property type="match status" value="1"/>
</dbReference>
<protein>
    <submittedName>
        <fullName evidence="2">Amidohydrolase family protein</fullName>
    </submittedName>
</protein>
<gene>
    <name evidence="2" type="ORF">RT717_28015</name>
</gene>
<name>A0ABZ0IRD2_9BACT</name>
<dbReference type="InterPro" id="IPR011059">
    <property type="entry name" value="Metal-dep_hydrolase_composite"/>
</dbReference>
<dbReference type="Pfam" id="PF07969">
    <property type="entry name" value="Amidohydro_3"/>
    <property type="match status" value="1"/>
</dbReference>
<dbReference type="Proteomes" id="UP001302349">
    <property type="component" value="Chromosome"/>
</dbReference>
<evidence type="ECO:0000313" key="2">
    <source>
        <dbReference type="EMBL" id="WOK06920.1"/>
    </source>
</evidence>